<evidence type="ECO:0000256" key="1">
    <source>
        <dbReference type="SAM" id="Phobius"/>
    </source>
</evidence>
<keyword evidence="1" id="KW-1133">Transmembrane helix</keyword>
<name>A0A1Z5IG04_9LACO</name>
<comment type="caution">
    <text evidence="2">The sequence shown here is derived from an EMBL/GenBank/DDBJ whole genome shotgun (WGS) entry which is preliminary data.</text>
</comment>
<reference evidence="2 3" key="1">
    <citation type="submission" date="2015-11" db="EMBL/GenBank/DDBJ databases">
        <title>Draft genome sequences of new species of the genus Lactobacillus isolated from orchardgrass silage.</title>
        <authorList>
            <person name="Tohno M."/>
            <person name="Tanizawa Y."/>
            <person name="Arita M."/>
        </authorList>
    </citation>
    <scope>NUCLEOTIDE SEQUENCE [LARGE SCALE GENOMIC DNA]</scope>
    <source>
        <strain evidence="2 3">IWT30</strain>
    </source>
</reference>
<dbReference type="AlphaFoldDB" id="A0A1Z5IG04"/>
<evidence type="ECO:0000313" key="3">
    <source>
        <dbReference type="Proteomes" id="UP000198374"/>
    </source>
</evidence>
<organism evidence="2 3">
    <name type="scientific">Secundilactobacillus mixtipabuli</name>
    <dbReference type="NCBI Taxonomy" id="1435342"/>
    <lineage>
        <taxon>Bacteria</taxon>
        <taxon>Bacillati</taxon>
        <taxon>Bacillota</taxon>
        <taxon>Bacilli</taxon>
        <taxon>Lactobacillales</taxon>
        <taxon>Lactobacillaceae</taxon>
        <taxon>Secundilactobacillus</taxon>
    </lineage>
</organism>
<keyword evidence="1" id="KW-0812">Transmembrane</keyword>
<feature type="transmembrane region" description="Helical" evidence="1">
    <location>
        <begin position="30"/>
        <end position="62"/>
    </location>
</feature>
<evidence type="ECO:0000313" key="2">
    <source>
        <dbReference type="EMBL" id="GAX00351.1"/>
    </source>
</evidence>
<proteinExistence type="predicted"/>
<dbReference type="EMBL" id="BCMF01000019">
    <property type="protein sequence ID" value="GAX00351.1"/>
    <property type="molecule type" value="Genomic_DNA"/>
</dbReference>
<accession>A0A1Z5IG04</accession>
<dbReference type="Proteomes" id="UP000198374">
    <property type="component" value="Unassembled WGS sequence"/>
</dbReference>
<keyword evidence="1" id="KW-0472">Membrane</keyword>
<gene>
    <name evidence="2" type="ORF">IWT30_02339</name>
</gene>
<keyword evidence="3" id="KW-1185">Reference proteome</keyword>
<protein>
    <submittedName>
        <fullName evidence="2">Uncharacterized protein</fullName>
    </submittedName>
</protein>
<sequence>MMTMIVLGLLLFFGLRLFLGLFGWFFRILGLLILGGLVLVFASSFIGIFAIIIVVLLGSWLFNAFSNV</sequence>